<evidence type="ECO:0000256" key="6">
    <source>
        <dbReference type="ARBA" id="ARBA00022989"/>
    </source>
</evidence>
<evidence type="ECO:0000256" key="7">
    <source>
        <dbReference type="ARBA" id="ARBA00023053"/>
    </source>
</evidence>
<keyword evidence="15" id="KW-1185">Reference proteome</keyword>
<dbReference type="InterPro" id="IPR001873">
    <property type="entry name" value="ENaC"/>
</dbReference>
<evidence type="ECO:0000256" key="9">
    <source>
        <dbReference type="ARBA" id="ARBA00023136"/>
    </source>
</evidence>
<keyword evidence="8 12" id="KW-0406">Ion transport</keyword>
<evidence type="ECO:0000256" key="1">
    <source>
        <dbReference type="ARBA" id="ARBA00004141"/>
    </source>
</evidence>
<keyword evidence="6 13" id="KW-1133">Transmembrane helix</keyword>
<evidence type="ECO:0000256" key="2">
    <source>
        <dbReference type="ARBA" id="ARBA00007193"/>
    </source>
</evidence>
<proteinExistence type="inferred from homology"/>
<dbReference type="PANTHER" id="PTHR11690:SF240">
    <property type="entry name" value="PICKPOCKET 25-RELATED"/>
    <property type="match status" value="1"/>
</dbReference>
<name>A0ABQ7Q074_PLUXY</name>
<evidence type="ECO:0000256" key="5">
    <source>
        <dbReference type="ARBA" id="ARBA00022692"/>
    </source>
</evidence>
<evidence type="ECO:0000256" key="10">
    <source>
        <dbReference type="ARBA" id="ARBA00023201"/>
    </source>
</evidence>
<organism evidence="14 15">
    <name type="scientific">Plutella xylostella</name>
    <name type="common">Diamondback moth</name>
    <name type="synonym">Plutella maculipennis</name>
    <dbReference type="NCBI Taxonomy" id="51655"/>
    <lineage>
        <taxon>Eukaryota</taxon>
        <taxon>Metazoa</taxon>
        <taxon>Ecdysozoa</taxon>
        <taxon>Arthropoda</taxon>
        <taxon>Hexapoda</taxon>
        <taxon>Insecta</taxon>
        <taxon>Pterygota</taxon>
        <taxon>Neoptera</taxon>
        <taxon>Endopterygota</taxon>
        <taxon>Lepidoptera</taxon>
        <taxon>Glossata</taxon>
        <taxon>Ditrysia</taxon>
        <taxon>Yponomeutoidea</taxon>
        <taxon>Plutellidae</taxon>
        <taxon>Plutella</taxon>
    </lineage>
</organism>
<evidence type="ECO:0000256" key="11">
    <source>
        <dbReference type="ARBA" id="ARBA00023303"/>
    </source>
</evidence>
<evidence type="ECO:0000256" key="8">
    <source>
        <dbReference type="ARBA" id="ARBA00023065"/>
    </source>
</evidence>
<evidence type="ECO:0000256" key="12">
    <source>
        <dbReference type="RuleBase" id="RU000679"/>
    </source>
</evidence>
<keyword evidence="11 12" id="KW-0407">Ion channel</keyword>
<dbReference type="Gene3D" id="1.10.287.770">
    <property type="entry name" value="YojJ-like"/>
    <property type="match status" value="1"/>
</dbReference>
<keyword evidence="4 12" id="KW-0894">Sodium channel</keyword>
<sequence length="484" mass="54790">MSYDYDDEPYRILWIAIVAGATWGAVDISLGQWLRYRDNPTVVTVEKDFRSWTFAFPAVTVCVGNKTDAAKVQAAIKSLWNLQPSDEQYAYYHRFVVEVVNSNLTHIEVFQKYAEDKTLDVDLFKLAVDVMPPLNMKTTWSSALSGRSAKWTPVMTEAGPCYATNSAVIVHCWTTYSLAIVDIDLSKIDKNETKDYPFTCKYDDDCYGGFEISARHDFNIHSPFDVADILTKPTPVFPTLKMKMLLSVTEAVCGAGVQDLSVRRRACLYIDEPTEDNKQVYSSNMCRRTCRYRLAMKLCKCKPYYYFYEEGPACSAAGMACLARSAGALVNPACACPLPCLNAVFNELLVDNKFWTKGQPALYGDVRLTVQAPRTRYTREIVFHFQDLVVSFGGAAGLFLGASFLSFIEIFYFILERFSTLCFKPTNSNIVATSKAESDVQMPTLSYESLRIDQLTRILENRHQYRTIKARRNVSNQISYIVAK</sequence>
<evidence type="ECO:0000256" key="4">
    <source>
        <dbReference type="ARBA" id="ARBA00022461"/>
    </source>
</evidence>
<gene>
    <name evidence="14" type="ORF">JYU34_018205</name>
</gene>
<dbReference type="PANTHER" id="PTHR11690">
    <property type="entry name" value="AMILORIDE-SENSITIVE SODIUM CHANNEL-RELATED"/>
    <property type="match status" value="1"/>
</dbReference>
<comment type="similarity">
    <text evidence="2 12">Belongs to the amiloride-sensitive sodium channel (TC 1.A.6) family.</text>
</comment>
<evidence type="ECO:0000256" key="3">
    <source>
        <dbReference type="ARBA" id="ARBA00022448"/>
    </source>
</evidence>
<keyword evidence="9 13" id="KW-0472">Membrane</keyword>
<keyword evidence="10 12" id="KW-0739">Sodium transport</keyword>
<evidence type="ECO:0000256" key="13">
    <source>
        <dbReference type="SAM" id="Phobius"/>
    </source>
</evidence>
<keyword evidence="5 12" id="KW-0812">Transmembrane</keyword>
<dbReference type="Proteomes" id="UP000823941">
    <property type="component" value="Chromosome 24"/>
</dbReference>
<evidence type="ECO:0000313" key="15">
    <source>
        <dbReference type="Proteomes" id="UP000823941"/>
    </source>
</evidence>
<keyword evidence="7" id="KW-0915">Sodium</keyword>
<protein>
    <recommendedName>
        <fullName evidence="16">Sodium channel protein Nach</fullName>
    </recommendedName>
</protein>
<comment type="caution">
    <text evidence="14">The sequence shown here is derived from an EMBL/GenBank/DDBJ whole genome shotgun (WGS) entry which is preliminary data.</text>
</comment>
<dbReference type="EMBL" id="JAHIBW010000024">
    <property type="protein sequence ID" value="KAG7298565.1"/>
    <property type="molecule type" value="Genomic_DNA"/>
</dbReference>
<keyword evidence="3 12" id="KW-0813">Transport</keyword>
<feature type="transmembrane region" description="Helical" evidence="13">
    <location>
        <begin position="12"/>
        <end position="30"/>
    </location>
</feature>
<comment type="subcellular location">
    <subcellularLocation>
        <location evidence="1">Membrane</location>
        <topology evidence="1">Multi-pass membrane protein</topology>
    </subcellularLocation>
</comment>
<accession>A0ABQ7Q074</accession>
<reference evidence="14 15" key="1">
    <citation type="submission" date="2021-06" db="EMBL/GenBank/DDBJ databases">
        <title>A haploid diamondback moth (Plutella xylostella L.) genome assembly resolves 31 chromosomes and identifies a diamide resistance mutation.</title>
        <authorList>
            <person name="Ward C.M."/>
            <person name="Perry K.D."/>
            <person name="Baker G."/>
            <person name="Powis K."/>
            <person name="Heckel D.G."/>
            <person name="Baxter S.W."/>
        </authorList>
    </citation>
    <scope>NUCLEOTIDE SEQUENCE [LARGE SCALE GENOMIC DNA]</scope>
    <source>
        <strain evidence="14 15">LV</strain>
        <tissue evidence="14">Single pupa</tissue>
    </source>
</reference>
<dbReference type="Gene3D" id="1.10.287.820">
    <property type="entry name" value="Acid-sensing ion channel domain"/>
    <property type="match status" value="1"/>
</dbReference>
<dbReference type="Pfam" id="PF00858">
    <property type="entry name" value="ASC"/>
    <property type="match status" value="1"/>
</dbReference>
<evidence type="ECO:0008006" key="16">
    <source>
        <dbReference type="Google" id="ProtNLM"/>
    </source>
</evidence>
<feature type="transmembrane region" description="Helical" evidence="13">
    <location>
        <begin position="388"/>
        <end position="415"/>
    </location>
</feature>
<evidence type="ECO:0000313" key="14">
    <source>
        <dbReference type="EMBL" id="KAG7298565.1"/>
    </source>
</evidence>